<dbReference type="AlphaFoldDB" id="A0A0J6V7K7"/>
<organism evidence="3 4">
    <name type="scientific">Mycolicibacterium chubuense</name>
    <name type="common">Mycobacterium chubuense</name>
    <dbReference type="NCBI Taxonomy" id="1800"/>
    <lineage>
        <taxon>Bacteria</taxon>
        <taxon>Bacillati</taxon>
        <taxon>Actinomycetota</taxon>
        <taxon>Actinomycetes</taxon>
        <taxon>Mycobacteriales</taxon>
        <taxon>Mycobacteriaceae</taxon>
        <taxon>Mycolicibacterium</taxon>
    </lineage>
</organism>
<dbReference type="RefSeq" id="WP_236695614.1">
    <property type="nucleotide sequence ID" value="NZ_JYNX01000096.1"/>
</dbReference>
<sequence>MCLLVASSAWLTGCSAGDDVISGMNSEVEPAPTHGQGGAQPPGPPAPGGQSNALMVTPRQRAYLDALRSEGVRPTSDLSALSIGSYVCQARAAKQPDQAVWEFVAPLVRNDASDPGSDAHAGKPSASELHDETADYIRIATDRLC</sequence>
<reference evidence="3 4" key="1">
    <citation type="journal article" date="2015" name="Genome Biol. Evol.">
        <title>Characterization of Three Mycobacterium spp. with Potential Use in Bioremediation by Genome Sequencing and Comparative Genomics.</title>
        <authorList>
            <person name="Das S."/>
            <person name="Pettersson B.M."/>
            <person name="Behra P.R."/>
            <person name="Ramesh M."/>
            <person name="Dasgupta S."/>
            <person name="Bhattacharya A."/>
            <person name="Kirsebom L.A."/>
        </authorList>
    </citation>
    <scope>NUCLEOTIDE SEQUENCE [LARGE SCALE GENOMIC DNA]</scope>
    <source>
        <strain evidence="3 4">DSM 44219</strain>
    </source>
</reference>
<evidence type="ECO:0000259" key="2">
    <source>
        <dbReference type="Pfam" id="PF05305"/>
    </source>
</evidence>
<dbReference type="Proteomes" id="UP000036176">
    <property type="component" value="Unassembled WGS sequence"/>
</dbReference>
<dbReference type="Pfam" id="PF05305">
    <property type="entry name" value="DUF732"/>
    <property type="match status" value="1"/>
</dbReference>
<protein>
    <recommendedName>
        <fullName evidence="2">DUF732 domain-containing protein</fullName>
    </recommendedName>
</protein>
<gene>
    <name evidence="3" type="ORF">MCHUDSM44219_05755</name>
</gene>
<comment type="caution">
    <text evidence="3">The sequence shown here is derived from an EMBL/GenBank/DDBJ whole genome shotgun (WGS) entry which is preliminary data.</text>
</comment>
<evidence type="ECO:0000256" key="1">
    <source>
        <dbReference type="SAM" id="MobiDB-lite"/>
    </source>
</evidence>
<dbReference type="InterPro" id="IPR007969">
    <property type="entry name" value="DUF732"/>
</dbReference>
<feature type="region of interest" description="Disordered" evidence="1">
    <location>
        <begin position="22"/>
        <end position="53"/>
    </location>
</feature>
<feature type="domain" description="DUF732" evidence="2">
    <location>
        <begin position="60"/>
        <end position="114"/>
    </location>
</feature>
<proteinExistence type="predicted"/>
<evidence type="ECO:0000313" key="4">
    <source>
        <dbReference type="Proteomes" id="UP000036176"/>
    </source>
</evidence>
<dbReference type="EMBL" id="JYNX01000096">
    <property type="protein sequence ID" value="KMO66820.1"/>
    <property type="molecule type" value="Genomic_DNA"/>
</dbReference>
<keyword evidence="4" id="KW-1185">Reference proteome</keyword>
<accession>A0A0J6V7K7</accession>
<evidence type="ECO:0000313" key="3">
    <source>
        <dbReference type="EMBL" id="KMO66820.1"/>
    </source>
</evidence>
<name>A0A0J6V7K7_MYCCU</name>
<dbReference type="PATRIC" id="fig|1800.3.peg.5803"/>